<comment type="caution">
    <text evidence="1">The sequence shown here is derived from an EMBL/GenBank/DDBJ whole genome shotgun (WGS) entry which is preliminary data.</text>
</comment>
<reference evidence="1 2" key="1">
    <citation type="submission" date="2008-10" db="EMBL/GenBank/DDBJ databases">
        <title>Draft genome sequence of Desulvovibrio piger (ATCC 29098).</title>
        <authorList>
            <person name="Sudarsanam P."/>
            <person name="Ley R."/>
            <person name="Guruge J."/>
            <person name="Turnbaugh P.J."/>
            <person name="Mahowald M."/>
            <person name="Liep D."/>
            <person name="Gordon J."/>
        </authorList>
    </citation>
    <scope>NUCLEOTIDE SEQUENCE [LARGE SCALE GENOMIC DNA]</scope>
    <source>
        <strain evidence="1 2">ATCC 29098</strain>
    </source>
</reference>
<organism evidence="1 2">
    <name type="scientific">Desulfovibrio piger ATCC 29098</name>
    <dbReference type="NCBI Taxonomy" id="411464"/>
    <lineage>
        <taxon>Bacteria</taxon>
        <taxon>Pseudomonadati</taxon>
        <taxon>Thermodesulfobacteriota</taxon>
        <taxon>Desulfovibrionia</taxon>
        <taxon>Desulfovibrionales</taxon>
        <taxon>Desulfovibrionaceae</taxon>
        <taxon>Desulfovibrio</taxon>
    </lineage>
</organism>
<sequence>MLAAGHAGRHSIICMLKILMRKIRDGRQDDAFSRAPGLPFQI</sequence>
<protein>
    <submittedName>
        <fullName evidence="1">Uncharacterized protein</fullName>
    </submittedName>
</protein>
<dbReference type="Proteomes" id="UP000003676">
    <property type="component" value="Unassembled WGS sequence"/>
</dbReference>
<dbReference type="AlphaFoldDB" id="B6WYB5"/>
<dbReference type="EMBL" id="ABXU01000089">
    <property type="protein sequence ID" value="EEB32064.1"/>
    <property type="molecule type" value="Genomic_DNA"/>
</dbReference>
<proteinExistence type="predicted"/>
<reference evidence="1 2" key="2">
    <citation type="submission" date="2008-10" db="EMBL/GenBank/DDBJ databases">
        <authorList>
            <person name="Fulton L."/>
            <person name="Clifton S."/>
            <person name="Fulton B."/>
            <person name="Xu J."/>
            <person name="Minx P."/>
            <person name="Pepin K.H."/>
            <person name="Johnson M."/>
            <person name="Bhonagiri V."/>
            <person name="Nash W.E."/>
            <person name="Mardis E.R."/>
            <person name="Wilson R.K."/>
        </authorList>
    </citation>
    <scope>NUCLEOTIDE SEQUENCE [LARGE SCALE GENOMIC DNA]</scope>
    <source>
        <strain evidence="1 2">ATCC 29098</strain>
    </source>
</reference>
<evidence type="ECO:0000313" key="2">
    <source>
        <dbReference type="Proteomes" id="UP000003676"/>
    </source>
</evidence>
<accession>B6WYB5</accession>
<dbReference type="HOGENOM" id="CLU_3250542_0_0_7"/>
<gene>
    <name evidence="1" type="ORF">DESPIG_03097</name>
</gene>
<name>B6WYB5_9BACT</name>
<evidence type="ECO:0000313" key="1">
    <source>
        <dbReference type="EMBL" id="EEB32064.1"/>
    </source>
</evidence>